<dbReference type="eggNOG" id="COG0317">
    <property type="taxonomic scope" value="Bacteria"/>
</dbReference>
<keyword evidence="6" id="KW-1185">Reference proteome</keyword>
<dbReference type="Gene3D" id="1.10.3210.10">
    <property type="entry name" value="Hypothetical protein af1432"/>
    <property type="match status" value="1"/>
</dbReference>
<dbReference type="Proteomes" id="UP000000483">
    <property type="component" value="Chromosome"/>
</dbReference>
<evidence type="ECO:0000313" key="5">
    <source>
        <dbReference type="EMBL" id="AEB10216.1"/>
    </source>
</evidence>
<dbReference type="GO" id="GO:0008893">
    <property type="term" value="F:guanosine-3',5'-bis(diphosphate) 3'-diphosphatase activity"/>
    <property type="evidence" value="ECO:0007669"/>
    <property type="project" value="TreeGrafter"/>
</dbReference>
<dbReference type="Gene3D" id="3.30.70.260">
    <property type="match status" value="1"/>
</dbReference>
<dbReference type="InterPro" id="IPR002912">
    <property type="entry name" value="ACT_dom"/>
</dbReference>
<dbReference type="InterPro" id="IPR003607">
    <property type="entry name" value="HD/PDEase_dom"/>
</dbReference>
<dbReference type="GO" id="GO:0015949">
    <property type="term" value="P:nucleobase-containing small molecule interconversion"/>
    <property type="evidence" value="ECO:0007669"/>
    <property type="project" value="UniProtKB-ARBA"/>
</dbReference>
<dbReference type="InterPro" id="IPR007685">
    <property type="entry name" value="RelA_SpoT"/>
</dbReference>
<dbReference type="InterPro" id="IPR033655">
    <property type="entry name" value="TGS_RelA/SpoT"/>
</dbReference>
<dbReference type="InterPro" id="IPR045600">
    <property type="entry name" value="RelA/SpoT_AH_RIS"/>
</dbReference>
<keyword evidence="5" id="KW-0808">Transferase</keyword>
<feature type="domain" description="HD" evidence="3">
    <location>
        <begin position="48"/>
        <end position="147"/>
    </location>
</feature>
<dbReference type="Pfam" id="PF04607">
    <property type="entry name" value="RelA_SpoT"/>
    <property type="match status" value="1"/>
</dbReference>
<dbReference type="NCBIfam" id="TIGR00691">
    <property type="entry name" value="spoT_relA"/>
    <property type="match status" value="1"/>
</dbReference>
<dbReference type="EC" id="2.7.6.5" evidence="5"/>
<protein>
    <submittedName>
        <fullName evidence="5">(P)ppGpp synthetase I, SpoT/RelA</fullName>
        <ecNumber evidence="5">2.7.6.5</ecNumber>
    </submittedName>
</protein>
<dbReference type="CDD" id="cd01668">
    <property type="entry name" value="TGS_RSH"/>
    <property type="match status" value="1"/>
</dbReference>
<organism evidence="5 6">
    <name type="scientific">Desulfobacca acetoxidans (strain ATCC 700848 / DSM 11109 / ASRB2)</name>
    <dbReference type="NCBI Taxonomy" id="880072"/>
    <lineage>
        <taxon>Bacteria</taxon>
        <taxon>Pseudomonadati</taxon>
        <taxon>Thermodesulfobacteriota</taxon>
        <taxon>Desulfobaccia</taxon>
        <taxon>Desulfobaccales</taxon>
        <taxon>Desulfobaccaceae</taxon>
        <taxon>Desulfobacca</taxon>
    </lineage>
</organism>
<dbReference type="InterPro" id="IPR012675">
    <property type="entry name" value="Beta-grasp_dom_sf"/>
</dbReference>
<dbReference type="SMART" id="SM00954">
    <property type="entry name" value="RelA_SpoT"/>
    <property type="match status" value="1"/>
</dbReference>
<dbReference type="InterPro" id="IPR043519">
    <property type="entry name" value="NT_sf"/>
</dbReference>
<dbReference type="AlphaFoldDB" id="F2NFU7"/>
<evidence type="ECO:0000259" key="3">
    <source>
        <dbReference type="PROSITE" id="PS51831"/>
    </source>
</evidence>
<dbReference type="CDD" id="cd05399">
    <property type="entry name" value="NT_Rel-Spo_like"/>
    <property type="match status" value="1"/>
</dbReference>
<dbReference type="PANTHER" id="PTHR21262">
    <property type="entry name" value="GUANOSINE-3',5'-BIS DIPHOSPHATE 3'-PYROPHOSPHOHYDROLASE"/>
    <property type="match status" value="1"/>
</dbReference>
<comment type="similarity">
    <text evidence="1">Belongs to the relA/spoT family.</text>
</comment>
<dbReference type="Pfam" id="PF02824">
    <property type="entry name" value="TGS"/>
    <property type="match status" value="1"/>
</dbReference>
<dbReference type="SUPFAM" id="SSF55021">
    <property type="entry name" value="ACT-like"/>
    <property type="match status" value="1"/>
</dbReference>
<dbReference type="InterPro" id="IPR012676">
    <property type="entry name" value="TGS-like"/>
</dbReference>
<dbReference type="Gene3D" id="3.10.20.30">
    <property type="match status" value="1"/>
</dbReference>
<dbReference type="FunFam" id="1.10.3210.10:FF:000001">
    <property type="entry name" value="GTP pyrophosphokinase RelA"/>
    <property type="match status" value="1"/>
</dbReference>
<proteinExistence type="inferred from homology"/>
<dbReference type="RefSeq" id="WP_013707325.1">
    <property type="nucleotide sequence ID" value="NC_015388.1"/>
</dbReference>
<dbReference type="GO" id="GO:0005886">
    <property type="term" value="C:plasma membrane"/>
    <property type="evidence" value="ECO:0007669"/>
    <property type="project" value="TreeGrafter"/>
</dbReference>
<accession>F2NFU7</accession>
<comment type="function">
    <text evidence="1">In eubacteria ppGpp (guanosine 3'-diphosphate 5'-diphosphate) is a mediator of the stringent response that coordinates a variety of cellular activities in response to changes in nutritional abundance.</text>
</comment>
<sequence length="717" mass="81137">MVRIIRINDIIDEVLSHHPEADVSLIQKAYIFSARSHEGQTRLSGQPYLSHPLEVAYLLAQMGLDPVSVACGLLHDTVEDTNTSLDDLDEIFGEEVTDIINGVTKISQISFDKKIDQQAEYIRKMILAMAHDIRVILVKLADRVHNMRTLGYMKPESQKRISQETLDIFAPLAGRLGMGRIKAELEDLAFYYLEPEIYQQIQDGLARKRGEREQYIKEISEIINQKLGEHHLVGEVKGRPKHLYGIYRKMIAQQISLDQVYDLIAFRIVLKTLSECYETLGLIHSLWRPVPNRFKDYIAMPKANKYQSLHTTVIGPYGERMEIQIRTEGMNRIAEEGIAAHWAYKERRQVQQDDNLRFSWLRQIIEWQKDLTNPQDFLNTVRMELYPEEVFVFTPKGQIKELPRGSTPVDFAYAIHTEVGHHCTGARVNGRMVPLKYELQHGDSVEIITSPTHVPSRDWLQFVRTTRARSKIRQWLKTAERERSVAFGKEILEREFRKAGLNLGKMLKSGDELQKAAQEMSYVRVEDLLAGIGFGKVSAAQVIGRILPKEEQAPEEDVWLSKTAAKVPAADKGGISVKGLDDILINLARCCNPIPGDDIRGYITRGKGVTIHRSDCPVLARTESLRHLPASWDGVAAGRHPVRIQIVTVDKPGLLADISSALKQAEANVLKANIETTVDQKGISLFTLEVTDTTHLAKVLSAIKRIKSVISVTRMMG</sequence>
<dbReference type="CDD" id="cd04876">
    <property type="entry name" value="ACT_RelA-SpoT"/>
    <property type="match status" value="1"/>
</dbReference>
<dbReference type="Pfam" id="PF13328">
    <property type="entry name" value="HD_4"/>
    <property type="match status" value="1"/>
</dbReference>
<reference evidence="5 6" key="1">
    <citation type="journal article" date="2011" name="Stand. Genomic Sci.">
        <title>Complete genome sequence of the acetate-degrading sulfate reducer Desulfobacca acetoxidans type strain (ASRB2).</title>
        <authorList>
            <person name="Goker M."/>
            <person name="Teshima H."/>
            <person name="Lapidus A."/>
            <person name="Nolan M."/>
            <person name="Lucas S."/>
            <person name="Hammon N."/>
            <person name="Deshpande S."/>
            <person name="Cheng J.F."/>
            <person name="Tapia R."/>
            <person name="Han C."/>
            <person name="Goodwin L."/>
            <person name="Pitluck S."/>
            <person name="Huntemann M."/>
            <person name="Liolios K."/>
            <person name="Ivanova N."/>
            <person name="Pagani I."/>
            <person name="Mavromatis K."/>
            <person name="Ovchinikova G."/>
            <person name="Pati A."/>
            <person name="Chen A."/>
            <person name="Palaniappan K."/>
            <person name="Land M."/>
            <person name="Hauser L."/>
            <person name="Brambilla E.M."/>
            <person name="Rohde M."/>
            <person name="Spring S."/>
            <person name="Detter J.C."/>
            <person name="Woyke T."/>
            <person name="Bristow J."/>
            <person name="Eisen J.A."/>
            <person name="Markowitz V."/>
            <person name="Hugenholtz P."/>
            <person name="Kyrpides N.C."/>
            <person name="Klenk H.P."/>
        </authorList>
    </citation>
    <scope>NUCLEOTIDE SEQUENCE [LARGE SCALE GENOMIC DNA]</scope>
    <source>
        <strain evidence="6">ATCC 700848 / DSM 11109 / ASRB2</strain>
    </source>
</reference>
<dbReference type="Pfam" id="PF13291">
    <property type="entry name" value="ACT_4"/>
    <property type="match status" value="1"/>
</dbReference>
<dbReference type="GO" id="GO:0042594">
    <property type="term" value="P:response to starvation"/>
    <property type="evidence" value="ECO:0007669"/>
    <property type="project" value="TreeGrafter"/>
</dbReference>
<evidence type="ECO:0000259" key="2">
    <source>
        <dbReference type="PROSITE" id="PS51671"/>
    </source>
</evidence>
<dbReference type="Pfam" id="PF19296">
    <property type="entry name" value="RelA_AH_RIS"/>
    <property type="match status" value="1"/>
</dbReference>
<dbReference type="FunFam" id="3.10.20.30:FF:000002">
    <property type="entry name" value="GTP pyrophosphokinase (RelA/SpoT)"/>
    <property type="match status" value="1"/>
</dbReference>
<dbReference type="KEGG" id="dao:Desac_2395"/>
<dbReference type="Gene3D" id="3.30.460.10">
    <property type="entry name" value="Beta Polymerase, domain 2"/>
    <property type="match status" value="1"/>
</dbReference>
<dbReference type="SMART" id="SM00471">
    <property type="entry name" value="HDc"/>
    <property type="match status" value="1"/>
</dbReference>
<dbReference type="PROSITE" id="PS51831">
    <property type="entry name" value="HD"/>
    <property type="match status" value="1"/>
</dbReference>
<gene>
    <name evidence="5" type="ordered locus">Desac_2395</name>
</gene>
<dbReference type="InterPro" id="IPR045865">
    <property type="entry name" value="ACT-like_dom_sf"/>
</dbReference>
<dbReference type="HOGENOM" id="CLU_012300_3_0_7"/>
<evidence type="ECO:0000313" key="6">
    <source>
        <dbReference type="Proteomes" id="UP000000483"/>
    </source>
</evidence>
<feature type="domain" description="TGS" evidence="4">
    <location>
        <begin position="388"/>
        <end position="449"/>
    </location>
</feature>
<dbReference type="SUPFAM" id="SSF81271">
    <property type="entry name" value="TGS-like"/>
    <property type="match status" value="1"/>
</dbReference>
<dbReference type="EMBL" id="CP002629">
    <property type="protein sequence ID" value="AEB10216.1"/>
    <property type="molecule type" value="Genomic_DNA"/>
</dbReference>
<dbReference type="InterPro" id="IPR004811">
    <property type="entry name" value="RelA/Spo_fam"/>
</dbReference>
<dbReference type="GO" id="GO:0008728">
    <property type="term" value="F:GTP diphosphokinase activity"/>
    <property type="evidence" value="ECO:0007669"/>
    <property type="project" value="UniProtKB-EC"/>
</dbReference>
<dbReference type="InterPro" id="IPR006674">
    <property type="entry name" value="HD_domain"/>
</dbReference>
<evidence type="ECO:0000256" key="1">
    <source>
        <dbReference type="RuleBase" id="RU003847"/>
    </source>
</evidence>
<dbReference type="GO" id="GO:0015969">
    <property type="term" value="P:guanosine tetraphosphate metabolic process"/>
    <property type="evidence" value="ECO:0007669"/>
    <property type="project" value="InterPro"/>
</dbReference>
<dbReference type="FunFam" id="3.30.460.10:FF:000001">
    <property type="entry name" value="GTP pyrophosphokinase RelA"/>
    <property type="match status" value="1"/>
</dbReference>
<dbReference type="PANTHER" id="PTHR21262:SF36">
    <property type="entry name" value="BIFUNCTIONAL (P)PPGPP SYNTHASE_HYDROLASE SPOT"/>
    <property type="match status" value="1"/>
</dbReference>
<reference evidence="6" key="2">
    <citation type="submission" date="2011-03" db="EMBL/GenBank/DDBJ databases">
        <title>The complete genome of Desulfobacca acetoxidans DSM 11109.</title>
        <authorList>
            <consortium name="US DOE Joint Genome Institute (JGI-PGF)"/>
            <person name="Lucas S."/>
            <person name="Copeland A."/>
            <person name="Lapidus A."/>
            <person name="Bruce D."/>
            <person name="Goodwin L."/>
            <person name="Pitluck S."/>
            <person name="Peters L."/>
            <person name="Kyrpides N."/>
            <person name="Mavromatis K."/>
            <person name="Ivanova N."/>
            <person name="Ovchinnikova G."/>
            <person name="Teshima H."/>
            <person name="Detter J.C."/>
            <person name="Han C."/>
            <person name="Land M."/>
            <person name="Hauser L."/>
            <person name="Markowitz V."/>
            <person name="Cheng J.-F."/>
            <person name="Hugenholtz P."/>
            <person name="Woyke T."/>
            <person name="Wu D."/>
            <person name="Spring S."/>
            <person name="Schueler E."/>
            <person name="Brambilla E."/>
            <person name="Klenk H.-P."/>
            <person name="Eisen J.A."/>
        </authorList>
    </citation>
    <scope>NUCLEOTIDE SEQUENCE [LARGE SCALE GENOMIC DNA]</scope>
    <source>
        <strain evidence="6">ATCC 700848 / DSM 11109 / ASRB2</strain>
    </source>
</reference>
<feature type="domain" description="ACT" evidence="2">
    <location>
        <begin position="643"/>
        <end position="717"/>
    </location>
</feature>
<dbReference type="CDD" id="cd00077">
    <property type="entry name" value="HDc"/>
    <property type="match status" value="1"/>
</dbReference>
<dbReference type="SUPFAM" id="SSF81301">
    <property type="entry name" value="Nucleotidyltransferase"/>
    <property type="match status" value="1"/>
</dbReference>
<dbReference type="PROSITE" id="PS51671">
    <property type="entry name" value="ACT"/>
    <property type="match status" value="1"/>
</dbReference>
<evidence type="ECO:0000259" key="4">
    <source>
        <dbReference type="PROSITE" id="PS51880"/>
    </source>
</evidence>
<dbReference type="SUPFAM" id="SSF109604">
    <property type="entry name" value="HD-domain/PDEase-like"/>
    <property type="match status" value="1"/>
</dbReference>
<dbReference type="InterPro" id="IPR004095">
    <property type="entry name" value="TGS"/>
</dbReference>
<name>F2NFU7_DESAR</name>
<dbReference type="PROSITE" id="PS51880">
    <property type="entry name" value="TGS"/>
    <property type="match status" value="1"/>
</dbReference>
<dbReference type="STRING" id="880072.Desac_2395"/>